<gene>
    <name evidence="1" type="ORF">ENO47_06865</name>
</gene>
<comment type="caution">
    <text evidence="1">The sequence shown here is derived from an EMBL/GenBank/DDBJ whole genome shotgun (WGS) entry which is preliminary data.</text>
</comment>
<accession>A0A7C2ZIH8</accession>
<dbReference type="EMBL" id="DSFP01000061">
    <property type="protein sequence ID" value="HEW46367.1"/>
    <property type="molecule type" value="Genomic_DNA"/>
</dbReference>
<protein>
    <submittedName>
        <fullName evidence="1">DUF1232 domain-containing protein</fullName>
    </submittedName>
</protein>
<name>A0A7C2ZIH8_9AQUI</name>
<dbReference type="AlphaFoldDB" id="A0A7C2ZIH8"/>
<evidence type="ECO:0000313" key="1">
    <source>
        <dbReference type="EMBL" id="HEW46367.1"/>
    </source>
</evidence>
<sequence>MEEKLRKFYRDIGIKELRRLLEEKLNRIPPTMEYVRNLVLDAKMLMRILSDEEFDLKEEAKRDFISALLYLIEDRDSIPDKVPLIGYWDDYKLLKYVKNKHKEEIDRYFSQVKHFIANYF</sequence>
<reference evidence="1" key="1">
    <citation type="journal article" date="2020" name="mSystems">
        <title>Genome- and Community-Level Interaction Insights into Carbon Utilization and Element Cycling Functions of Hydrothermarchaeota in Hydrothermal Sediment.</title>
        <authorList>
            <person name="Zhou Z."/>
            <person name="Liu Y."/>
            <person name="Xu W."/>
            <person name="Pan J."/>
            <person name="Luo Z.H."/>
            <person name="Li M."/>
        </authorList>
    </citation>
    <scope>NUCLEOTIDE SEQUENCE [LARGE SCALE GENOMIC DNA]</scope>
    <source>
        <strain evidence="1">SpSt-132</strain>
    </source>
</reference>
<proteinExistence type="predicted"/>
<organism evidence="1">
    <name type="scientific">Hydrogenobacter sp</name>
    <dbReference type="NCBI Taxonomy" id="2152829"/>
    <lineage>
        <taxon>Bacteria</taxon>
        <taxon>Pseudomonadati</taxon>
        <taxon>Aquificota</taxon>
        <taxon>Aquificia</taxon>
        <taxon>Aquificales</taxon>
        <taxon>Aquificaceae</taxon>
        <taxon>Hydrogenobacter</taxon>
    </lineage>
</organism>